<dbReference type="GO" id="GO:0005730">
    <property type="term" value="C:nucleolus"/>
    <property type="evidence" value="ECO:0007669"/>
    <property type="project" value="UniProtKB-SubCell"/>
</dbReference>
<keyword evidence="11" id="KW-0067">ATP-binding</keyword>
<evidence type="ECO:0000256" key="6">
    <source>
        <dbReference type="ARBA" id="ARBA00022553"/>
    </source>
</evidence>
<keyword evidence="7" id="KW-0808">Transferase</keyword>
<dbReference type="Pfam" id="PF00454">
    <property type="entry name" value="PI3_PI4_kinase"/>
    <property type="match status" value="1"/>
</dbReference>
<evidence type="ECO:0000313" key="18">
    <source>
        <dbReference type="Proteomes" id="UP000007266"/>
    </source>
</evidence>
<dbReference type="SUPFAM" id="SSF56112">
    <property type="entry name" value="Protein kinase-like (PK-like)"/>
    <property type="match status" value="1"/>
</dbReference>
<dbReference type="OrthoDB" id="431717at2759"/>
<dbReference type="OMA" id="PSPMCRE"/>
<dbReference type="KEGG" id="tca:659348"/>
<evidence type="ECO:0000256" key="13">
    <source>
        <dbReference type="ARBA" id="ARBA00023242"/>
    </source>
</evidence>
<gene>
    <name evidence="17" type="primary">AUGUSTUS-3.0.2_16161</name>
    <name evidence="17" type="ORF">TcasGA2_TC016161</name>
</gene>
<sequence>MDLSPRDFLKLLYKYLDEEAEDVASKQCNQLLTNFSDALTHEQINSTYLDQSLHYFFSTSSGLHTFVKKIINKKPFKTSVVKFFEIIYALINNFPFKLKKYVSVIFETCFKVIKSLLVSSDEKVKSLEVVIVILEKEIFLDNSEIYLEVYNNLLKSISITKTDSVEEKTFIALGTFAKHFQYLVPNNESLRIVFLNGLETQMIKLSLSNKQLSGLFTGLDRFCASFPFDMNSKEDVFVVNKVYKYIETLAIPSGTVKIANKAALTFLANNISLFINLMVDKHKYWHDTLLKWLESGTEDQKIGILVLEAFYLGLGTFLLNDGSCHYKHVTEYFKEYFIANMTQSKVFNYDKRLCLQGLSSFSGVYQLQLEQEEIKKLFAQIIQNFEQTYILNLDPSTDVLEFLPFYLQTVANFLQFKTVTNNELFCLQKGTILLMKIFPQLPYYCHPLVTEALVLTFYYLSLNSEHIFNTFLENVIFQGVVWTCSHQHITEAELLETSSQKVVTIKDYLNMWKSLLKIVPVRRFDKFRIFLQERKYILVKVIDKLMRTLLILINKLNVSVTLNDNSEAVTDIQSAYKLNAVNDFAIFLNLVDLYEKIFEYIDSNLLKKCVYKLIHYLIAKCEKHQLISGFYKLLSFCLKICKDINYFNSSCEDATMCYLTLRKFLTSLLNKTQQFTGDLLIACLQVLLQYPIVIIKDMLSTCTPSFRTIFHVGRTSTKLTYLTLETLECWQNEIDPDEFEPFLKQILPLFDSYLQSKSLESMSSGINDNRRKSSQALKKRKVLLDTEPELLRLKTKMIKFVGQQNSLLCEALAVSEDNADLTVWANEQHLKIDLPYEDVKLQVYLDKLLPRIVNVALNSSDRKTRITACELLQATVMIFLGTTKQMSGSGISDLDELLKHVSVSLLRLGCDMDQVVEQLFRPLCFQLIHWYTHPFQSRSGHEAIVIEAILESMTHPTDTALRDFAGKCISEFVKWTIKQSNEKNLSKDPINIKILVKKMRFYSMHPDSNKKLGAALIFNSIYRDIREELSLLSMFWIEILHIFVKSFSSLENDGIDENLVTQINNALSRLERGFVEKSDLFNNLDTQRRIPNEFNGGKLADVAVWLLKQTGVKNDHCRTKCMEIFCSISSKCKGYTNMQNFINSHFDGSWMRDIYETYLIQHPTLQCPMKNEDFTPIKWMQGLLCALDGFIFIIKNKLSSTLSETCTTSIRYFLENVSTITLDEAFAIIEPKMWMFTTFEKLHFDKQRSQAVIKILQLFTICETITAFYTSHLWNLLVNFVFNRQSLGFECFQPQDDDNESVLKGFLNSLPQSQVLQVGNVLSKYVTDNFNDEFDLKDHVKLKQRHIVRGIYILQTLSLKQFTVGRVAPLLNKFLQFAEDKIIFLDDLQDTTLSYCITVLNYSLEDQNEFKVFVDYLYKDYKVQTTNCKQPISFGTYLFTIFEDTIIRKVVTNFDVFFTYCLEYKDKIDKTVEFIFYILRCIGLNKHFKTQHGIVNIVLTNWDIFEEFFNESLSNIQLGYKLLKLFNPTIKSSRLQCDNLKKWLLWVLTYETNVMWREEFELKIETIDLLSDILDNLDENTDLRRSLDCFKAKLISETSPIPAEERPFILDKLLSLIPKIRCFELLVFILEIYAKMSTGNSISDVKHYMTENIMNNQQEHKLLLVKLYDLCLLEDLDNFQKYKLIIDTSSVFQYCNVTSFEDFFTETISTVLTVLKEPVTTENLSNKILHFLLVGVLFLRCPLQSDDSEISRITQAALPQKPNNKTLLLQLLKFTLNAIKDTIDCVVEYEELFRLYKCHSYNAMISIVCNSMKDANFYTKLFVRQEDNKDILWSSLIDTKKTYVFQADFDNIPKQTKILLNIRDEMRLRKRNENKQTQSVRYIETQRVFNSSLAEDVTKFDFTSSILRTQSDDDAESNELFVQSEIELDCTDISTHECMANVCGVIEHMFRAGISEFPDEEEQYELPAWLQAIRTLLLDENTAVNVKIFWVKVIDNTIHIFKHFSKYFTEPLLKFIVDRSAGEVMNYFVADVVAVLATWCTEVTLETQTEIQLASKLVAFLINNLKNDRQDIFKYHLQLIRLLVEAWKTSIEVPYDLIYAKLKVEPTCKAVEIGIHVSSIFLANKLLPWKGDSKDFCKSIFNVILKAKYKTIYRPCAETLGLILRETSHDLPKLCGNVHILLKKINEPDKYAHILEGLVLHYPPIVNEGYLNSLLSRIHGVPKPLKIIYLRILLSRCDDLHKLSDFKTERWETYIENDHLEVQLLALEIVHKSLNVLRFAPTFPEIVQSVCKNVSNTNVLCRTKVFDVVMAICETGILPEVKPVLVQGLCDEDTEIRERVYNFWRNNSSVPHPVADRFLYLLKNFYEESTENDFLGNCCYFLLERLKFADDYSKLLFEHPLEDCNFEDYYLETNWRARYLSVVPLFAETVRSFSMSLQTFDSKLRQTQTSLEFAPTQVVRSKQFSQYTMSESSLFIKPEEEKSFVDPNSINLSYKYRIPKRRFLKDKAKVHSYFAQQQVKKSSEKIEKRKEFAKERENKVTIYRSYRKGDLPDVQITLQAVLEPLQILALRDREISKILYEKFLKSILEKRKSDANFIQEISVGIQTIFNNSSEFSRNLFRALFDALIFSKSSIVFPPELIVSVSQSSGLRGLGALLLEEYLISCDVTEVEAKKSRGNQLSQDTNLWIKLAELYKEMEEWDVVKSIFLEKTQCPQEVKNALLAESQKQWKDARDLYQSLIETDDVIERKDFYYDSYFKCFAHLGAWNDLINSVDSIVSQNPTETWNNLWDQGFNQEKLLPWYISGHLKDILFTDSSTQHFLSSLNSSLESSHLAHLETHYLEEITMLWIFKNDIQEAEHYLKIYINNFLEDWQQLDSFYANLRYMKLLKLRNMIDIDKFLDVLNNISIENVVEIDGLVKYWNRAAFENLPSILLKEDRVLYRKQFLRTLVRKIESFDNDDFANTLTQLNDMSLKLDEDILEAAIGENNFYMTKKYLNLSNNRNAFKTQLILSKLAYIKSLMLNNSEQKLNVILQGIKTLVPIFEETESFLQLSAHVTFFKHLDYISSLLSQNEDLLQNRQSDLMTLTEVTQSVSSKDVAFFAANKLKSFLHNYNTSDVCTDAYIQYADAYVQLAYFAKNQGKKYFKDFMLFVLRAMKFNSKEGKQLFPCVLMEQEFSLEEQQLFLTETEQIPVWMFLKWIPQILVNIDSSKVTVIKPLVLKIATTYPQAIMYAYRLSKENYKCEQREAKELIETLDELLLTDEGANKFLKALSFIGIPAAILIYYVRKIVKLIASSELGQAKIVHDFVLKEMFIKADSRDSDLLQGNMFKSITKYEKDLKNIGRLLTKPSETPNVLKQLQKINTNLGNTLQDRRENQRNSRLLKEYCPWLANFSASKNNLELEIPGQYDGERIPLVQHHVKISGFCPNVSIMSSLRKPIKITILGNDTKEYPFLVKFGEDVRQDQRIQQLFSLMNNIFQHDRNLNGRKFHILTYQVIPLTTSLGIIQWIGNTKSLHEFSNNENFDKVVETFTKWIYTSANQSPFDAYGRAAMKYSRDKTIVKFKTLVSKISWDVFRSTFLKLSSNTEGFFALRNNFIKSYAIMCASHWIVGVGDRHLSNSLVCLNSGKVLGIDFGHAFGTATQILPVPELVPFRLTPHIVNLMEPLGATGLFREIMVHCLRSLRSNSASLLSTMNVFIEEPSLDWLEHASRFSTGVDTSNCDWYPAQKIEQARKKLAGANSVNIMIEDLLAGHQKNQAYMKAYIALVEGNSDFNVRARLAGNGLSEEDQAICLIDHATDYNLLGRMFEGWAAWV</sequence>
<dbReference type="InterPro" id="IPR012582">
    <property type="entry name" value="DNAPKcs_CC3"/>
</dbReference>
<dbReference type="InterPro" id="IPR014009">
    <property type="entry name" value="PIK_FAT"/>
</dbReference>
<evidence type="ECO:0000313" key="17">
    <source>
        <dbReference type="EMBL" id="EEZ99162.2"/>
    </source>
</evidence>
<name>D6WBH3_TRICA</name>
<dbReference type="PANTHER" id="PTHR11139">
    <property type="entry name" value="ATAXIA TELANGIECTASIA MUTATED ATM -RELATED"/>
    <property type="match status" value="1"/>
</dbReference>
<keyword evidence="10 17" id="KW-0418">Kinase</keyword>
<dbReference type="HOGENOM" id="CLU_224534_0_0_1"/>
<evidence type="ECO:0000256" key="12">
    <source>
        <dbReference type="ARBA" id="ARBA00023204"/>
    </source>
</evidence>
<reference evidence="17 18" key="2">
    <citation type="journal article" date="2010" name="Nucleic Acids Res.">
        <title>BeetleBase in 2010: revisions to provide comprehensive genomic information for Tribolium castaneum.</title>
        <authorList>
            <person name="Kim H.S."/>
            <person name="Murphy T."/>
            <person name="Xia J."/>
            <person name="Caragea D."/>
            <person name="Park Y."/>
            <person name="Beeman R.W."/>
            <person name="Lorenzen M.D."/>
            <person name="Butcher S."/>
            <person name="Manak J.R."/>
            <person name="Brown S.J."/>
        </authorList>
    </citation>
    <scope>GENOME REANNOTATION</scope>
    <source>
        <strain evidence="17 18">Georgia GA2</strain>
    </source>
</reference>
<dbReference type="Pfam" id="PF02260">
    <property type="entry name" value="FATC"/>
    <property type="match status" value="1"/>
</dbReference>
<dbReference type="Pfam" id="PF08163">
    <property type="entry name" value="DNAPKcs_CC3"/>
    <property type="match status" value="1"/>
</dbReference>
<keyword evidence="12" id="KW-0234">DNA repair</keyword>
<dbReference type="InterPro" id="IPR036940">
    <property type="entry name" value="PI3/4_kinase_cat_sf"/>
</dbReference>
<dbReference type="eggNOG" id="KOG0891">
    <property type="taxonomic scope" value="Eukaryota"/>
</dbReference>
<dbReference type="GO" id="GO:0004677">
    <property type="term" value="F:DNA-dependent protein kinase activity"/>
    <property type="evidence" value="ECO:0007669"/>
    <property type="project" value="InterPro"/>
</dbReference>
<evidence type="ECO:0000256" key="5">
    <source>
        <dbReference type="ARBA" id="ARBA00022527"/>
    </source>
</evidence>
<evidence type="ECO:0000256" key="11">
    <source>
        <dbReference type="ARBA" id="ARBA00022840"/>
    </source>
</evidence>
<dbReference type="SMART" id="SM01344">
    <property type="entry name" value="NUC194"/>
    <property type="match status" value="1"/>
</dbReference>
<dbReference type="SMART" id="SM01343">
    <property type="entry name" value="FATC"/>
    <property type="match status" value="1"/>
</dbReference>
<dbReference type="Gene3D" id="1.10.1070.11">
    <property type="entry name" value="Phosphatidylinositol 3-/4-kinase, catalytic domain"/>
    <property type="match status" value="1"/>
</dbReference>
<dbReference type="GO" id="GO:0005634">
    <property type="term" value="C:nucleus"/>
    <property type="evidence" value="ECO:0000318"/>
    <property type="project" value="GO_Central"/>
</dbReference>
<dbReference type="Proteomes" id="UP000007266">
    <property type="component" value="Linkage group 2"/>
</dbReference>
<dbReference type="InterPro" id="IPR050517">
    <property type="entry name" value="DDR_Repair_Kinase"/>
</dbReference>
<evidence type="ECO:0000256" key="8">
    <source>
        <dbReference type="ARBA" id="ARBA00022741"/>
    </source>
</evidence>
<dbReference type="SMART" id="SM00146">
    <property type="entry name" value="PI3Kc"/>
    <property type="match status" value="1"/>
</dbReference>
<dbReference type="PROSITE" id="PS50290">
    <property type="entry name" value="PI3_4_KINASE_3"/>
    <property type="match status" value="1"/>
</dbReference>
<keyword evidence="9" id="KW-0227">DNA damage</keyword>
<accession>D6WBH3</accession>
<evidence type="ECO:0000256" key="10">
    <source>
        <dbReference type="ARBA" id="ARBA00022777"/>
    </source>
</evidence>
<dbReference type="GO" id="GO:0006302">
    <property type="term" value="P:double-strand break repair"/>
    <property type="evidence" value="ECO:0000318"/>
    <property type="project" value="GO_Central"/>
</dbReference>
<feature type="domain" description="FATC" evidence="16">
    <location>
        <begin position="3782"/>
        <end position="3814"/>
    </location>
</feature>
<evidence type="ECO:0000256" key="3">
    <source>
        <dbReference type="ARBA" id="ARBA00012513"/>
    </source>
</evidence>
<evidence type="ECO:0000256" key="4">
    <source>
        <dbReference type="ARBA" id="ARBA00018077"/>
    </source>
</evidence>
<evidence type="ECO:0000256" key="7">
    <source>
        <dbReference type="ARBA" id="ARBA00022679"/>
    </source>
</evidence>
<dbReference type="InterPro" id="IPR045581">
    <property type="entry name" value="DNAPKcs_CC5"/>
</dbReference>
<evidence type="ECO:0000259" key="16">
    <source>
        <dbReference type="PROSITE" id="PS51190"/>
    </source>
</evidence>
<dbReference type="InterPro" id="IPR037706">
    <property type="entry name" value="DNA-PK_dom"/>
</dbReference>
<dbReference type="GO" id="GO:0000723">
    <property type="term" value="P:telomere maintenance"/>
    <property type="evidence" value="ECO:0000318"/>
    <property type="project" value="GO_Central"/>
</dbReference>
<dbReference type="GO" id="GO:0008630">
    <property type="term" value="P:intrinsic apoptotic signaling pathway in response to DNA damage"/>
    <property type="evidence" value="ECO:0000318"/>
    <property type="project" value="GO_Central"/>
</dbReference>
<reference evidence="17 18" key="1">
    <citation type="journal article" date="2008" name="Nature">
        <title>The genome of the model beetle and pest Tribolium castaneum.</title>
        <authorList>
            <consortium name="Tribolium Genome Sequencing Consortium"/>
            <person name="Richards S."/>
            <person name="Gibbs R.A."/>
            <person name="Weinstock G.M."/>
            <person name="Brown S.J."/>
            <person name="Denell R."/>
            <person name="Beeman R.W."/>
            <person name="Gibbs R."/>
            <person name="Beeman R.W."/>
            <person name="Brown S.J."/>
            <person name="Bucher G."/>
            <person name="Friedrich M."/>
            <person name="Grimmelikhuijzen C.J."/>
            <person name="Klingler M."/>
            <person name="Lorenzen M."/>
            <person name="Richards S."/>
            <person name="Roth S."/>
            <person name="Schroder R."/>
            <person name="Tautz D."/>
            <person name="Zdobnov E.M."/>
            <person name="Muzny D."/>
            <person name="Gibbs R.A."/>
            <person name="Weinstock G.M."/>
            <person name="Attaway T."/>
            <person name="Bell S."/>
            <person name="Buhay C.J."/>
            <person name="Chandrabose M.N."/>
            <person name="Chavez D."/>
            <person name="Clerk-Blankenburg K.P."/>
            <person name="Cree A."/>
            <person name="Dao M."/>
            <person name="Davis C."/>
            <person name="Chacko J."/>
            <person name="Dinh H."/>
            <person name="Dugan-Rocha S."/>
            <person name="Fowler G."/>
            <person name="Garner T.T."/>
            <person name="Garnes J."/>
            <person name="Gnirke A."/>
            <person name="Hawes A."/>
            <person name="Hernandez J."/>
            <person name="Hines S."/>
            <person name="Holder M."/>
            <person name="Hume J."/>
            <person name="Jhangiani S.N."/>
            <person name="Joshi V."/>
            <person name="Khan Z.M."/>
            <person name="Jackson L."/>
            <person name="Kovar C."/>
            <person name="Kowis A."/>
            <person name="Lee S."/>
            <person name="Lewis L.R."/>
            <person name="Margolis J."/>
            <person name="Morgan M."/>
            <person name="Nazareth L.V."/>
            <person name="Nguyen N."/>
            <person name="Okwuonu G."/>
            <person name="Parker D."/>
            <person name="Richards S."/>
            <person name="Ruiz S.J."/>
            <person name="Santibanez J."/>
            <person name="Savard J."/>
            <person name="Scherer S.E."/>
            <person name="Schneider B."/>
            <person name="Sodergren E."/>
            <person name="Tautz D."/>
            <person name="Vattahil S."/>
            <person name="Villasana D."/>
            <person name="White C.S."/>
            <person name="Wright R."/>
            <person name="Park Y."/>
            <person name="Beeman R.W."/>
            <person name="Lord J."/>
            <person name="Oppert B."/>
            <person name="Lorenzen M."/>
            <person name="Brown S."/>
            <person name="Wang L."/>
            <person name="Savard J."/>
            <person name="Tautz D."/>
            <person name="Richards S."/>
            <person name="Weinstock G."/>
            <person name="Gibbs R.A."/>
            <person name="Liu Y."/>
            <person name="Worley K."/>
            <person name="Weinstock G."/>
            <person name="Elsik C.G."/>
            <person name="Reese J.T."/>
            <person name="Elhaik E."/>
            <person name="Landan G."/>
            <person name="Graur D."/>
            <person name="Arensburger P."/>
            <person name="Atkinson P."/>
            <person name="Beeman R.W."/>
            <person name="Beidler J."/>
            <person name="Brown S.J."/>
            <person name="Demuth J.P."/>
            <person name="Drury D.W."/>
            <person name="Du Y.Z."/>
            <person name="Fujiwara H."/>
            <person name="Lorenzen M."/>
            <person name="Maselli V."/>
            <person name="Osanai M."/>
            <person name="Park Y."/>
            <person name="Robertson H.M."/>
            <person name="Tu Z."/>
            <person name="Wang J.J."/>
            <person name="Wang S."/>
            <person name="Richards S."/>
            <person name="Song H."/>
            <person name="Zhang L."/>
            <person name="Sodergren E."/>
            <person name="Werner D."/>
            <person name="Stanke M."/>
            <person name="Morgenstern B."/>
            <person name="Solovyev V."/>
            <person name="Kosarev P."/>
            <person name="Brown G."/>
            <person name="Chen H.C."/>
            <person name="Ermolaeva O."/>
            <person name="Hlavina W."/>
            <person name="Kapustin Y."/>
            <person name="Kiryutin B."/>
            <person name="Kitts P."/>
            <person name="Maglott D."/>
            <person name="Pruitt K."/>
            <person name="Sapojnikov V."/>
            <person name="Souvorov A."/>
            <person name="Mackey A.J."/>
            <person name="Waterhouse R.M."/>
            <person name="Wyder S."/>
            <person name="Zdobnov E.M."/>
            <person name="Zdobnov E.M."/>
            <person name="Wyder S."/>
            <person name="Kriventseva E.V."/>
            <person name="Kadowaki T."/>
            <person name="Bork P."/>
            <person name="Aranda M."/>
            <person name="Bao R."/>
            <person name="Beermann A."/>
            <person name="Berns N."/>
            <person name="Bolognesi R."/>
            <person name="Bonneton F."/>
            <person name="Bopp D."/>
            <person name="Brown S.J."/>
            <person name="Bucher G."/>
            <person name="Butts T."/>
            <person name="Chaumot A."/>
            <person name="Denell R.E."/>
            <person name="Ferrier D.E."/>
            <person name="Friedrich M."/>
            <person name="Gordon C.M."/>
            <person name="Jindra M."/>
            <person name="Klingler M."/>
            <person name="Lan Q."/>
            <person name="Lattorff H.M."/>
            <person name="Laudet V."/>
            <person name="von Levetsow C."/>
            <person name="Liu Z."/>
            <person name="Lutz R."/>
            <person name="Lynch J.A."/>
            <person name="da Fonseca R.N."/>
            <person name="Posnien N."/>
            <person name="Reuter R."/>
            <person name="Roth S."/>
            <person name="Savard J."/>
            <person name="Schinko J.B."/>
            <person name="Schmitt C."/>
            <person name="Schoppmeier M."/>
            <person name="Schroder R."/>
            <person name="Shippy T.D."/>
            <person name="Simonnet F."/>
            <person name="Marques-Souza H."/>
            <person name="Tautz D."/>
            <person name="Tomoyasu Y."/>
            <person name="Trauner J."/>
            <person name="Van der Zee M."/>
            <person name="Vervoort M."/>
            <person name="Wittkopp N."/>
            <person name="Wimmer E.A."/>
            <person name="Yang X."/>
            <person name="Jones A.K."/>
            <person name="Sattelle D.B."/>
            <person name="Ebert P.R."/>
            <person name="Nelson D."/>
            <person name="Scott J.G."/>
            <person name="Beeman R.W."/>
            <person name="Muthukrishnan S."/>
            <person name="Kramer K.J."/>
            <person name="Arakane Y."/>
            <person name="Beeman R.W."/>
            <person name="Zhu Q."/>
            <person name="Hogenkamp D."/>
            <person name="Dixit R."/>
            <person name="Oppert B."/>
            <person name="Jiang H."/>
            <person name="Zou Z."/>
            <person name="Marshall J."/>
            <person name="Elpidina E."/>
            <person name="Vinokurov K."/>
            <person name="Oppert C."/>
            <person name="Zou Z."/>
            <person name="Evans J."/>
            <person name="Lu Z."/>
            <person name="Zhao P."/>
            <person name="Sumathipala N."/>
            <person name="Altincicek B."/>
            <person name="Vilcinskas A."/>
            <person name="Williams M."/>
            <person name="Hultmark D."/>
            <person name="Hetru C."/>
            <person name="Jiang H."/>
            <person name="Grimmelikhuijzen C.J."/>
            <person name="Hauser F."/>
            <person name="Cazzamali G."/>
            <person name="Williamson M."/>
            <person name="Park Y."/>
            <person name="Li B."/>
            <person name="Tanaka Y."/>
            <person name="Predel R."/>
            <person name="Neupert S."/>
            <person name="Schachtner J."/>
            <person name="Verleyen P."/>
            <person name="Raible F."/>
            <person name="Bork P."/>
            <person name="Friedrich M."/>
            <person name="Walden K.K."/>
            <person name="Robertson H.M."/>
            <person name="Angeli S."/>
            <person name="Foret S."/>
            <person name="Bucher G."/>
            <person name="Schuetz S."/>
            <person name="Maleszka R."/>
            <person name="Wimmer E.A."/>
            <person name="Beeman R.W."/>
            <person name="Lorenzen M."/>
            <person name="Tomoyasu Y."/>
            <person name="Miller S.C."/>
            <person name="Grossmann D."/>
            <person name="Bucher G."/>
        </authorList>
    </citation>
    <scope>NUCLEOTIDE SEQUENCE [LARGE SCALE GENOMIC DNA]</scope>
    <source>
        <strain evidence="17 18">Georgia GA2</strain>
    </source>
</reference>
<dbReference type="InterPro" id="IPR011009">
    <property type="entry name" value="Kinase-like_dom_sf"/>
</dbReference>
<dbReference type="STRING" id="7070.D6WBH3"/>
<dbReference type="InterPro" id="IPR018936">
    <property type="entry name" value="PI3/4_kinase_CS"/>
</dbReference>
<keyword evidence="8" id="KW-0547">Nucleotide-binding</keyword>
<dbReference type="FunFam" id="3.30.1010.10:FF:000013">
    <property type="entry name" value="Protein kinase, DNA-activated, catalytic subunit"/>
    <property type="match status" value="1"/>
</dbReference>
<feature type="domain" description="FAT" evidence="15">
    <location>
        <begin position="2640"/>
        <end position="3240"/>
    </location>
</feature>
<dbReference type="Pfam" id="PF20500">
    <property type="entry name" value="DNA-PKcs_N"/>
    <property type="match status" value="1"/>
</dbReference>
<evidence type="ECO:0000259" key="15">
    <source>
        <dbReference type="PROSITE" id="PS51189"/>
    </source>
</evidence>
<dbReference type="GO" id="GO:0006303">
    <property type="term" value="P:double-strand break repair via nonhomologous end joining"/>
    <property type="evidence" value="ECO:0007669"/>
    <property type="project" value="InterPro"/>
</dbReference>
<dbReference type="InterPro" id="IPR003152">
    <property type="entry name" value="FATC_dom"/>
</dbReference>
<keyword evidence="18" id="KW-1185">Reference proteome</keyword>
<keyword evidence="6" id="KW-0597">Phosphoprotein</keyword>
<dbReference type="SUPFAM" id="SSF48371">
    <property type="entry name" value="ARM repeat"/>
    <property type="match status" value="1"/>
</dbReference>
<proteinExistence type="inferred from homology"/>
<evidence type="ECO:0000256" key="9">
    <source>
        <dbReference type="ARBA" id="ARBA00022763"/>
    </source>
</evidence>
<keyword evidence="13" id="KW-0539">Nucleus</keyword>
<dbReference type="GO" id="GO:0005524">
    <property type="term" value="F:ATP binding"/>
    <property type="evidence" value="ECO:0007669"/>
    <property type="project" value="UniProtKB-KW"/>
</dbReference>
<comment type="subcellular location">
    <subcellularLocation>
        <location evidence="1">Nucleus</location>
        <location evidence="1">Nucleolus</location>
    </subcellularLocation>
</comment>
<organism evidence="17 18">
    <name type="scientific">Tribolium castaneum</name>
    <name type="common">Red flour beetle</name>
    <dbReference type="NCBI Taxonomy" id="7070"/>
    <lineage>
        <taxon>Eukaryota</taxon>
        <taxon>Metazoa</taxon>
        <taxon>Ecdysozoa</taxon>
        <taxon>Arthropoda</taxon>
        <taxon>Hexapoda</taxon>
        <taxon>Insecta</taxon>
        <taxon>Pterygota</taxon>
        <taxon>Neoptera</taxon>
        <taxon>Endopterygota</taxon>
        <taxon>Coleoptera</taxon>
        <taxon>Polyphaga</taxon>
        <taxon>Cucujiformia</taxon>
        <taxon>Tenebrionidae</taxon>
        <taxon>Tenebrionidae incertae sedis</taxon>
        <taxon>Tribolium</taxon>
    </lineage>
</organism>
<protein>
    <recommendedName>
        <fullName evidence="4">DNA-dependent protein kinase catalytic subunit</fullName>
        <ecNumber evidence="3">2.7.11.1</ecNumber>
    </recommendedName>
</protein>
<dbReference type="InterPro" id="IPR016024">
    <property type="entry name" value="ARM-type_fold"/>
</dbReference>
<dbReference type="PROSITE" id="PS51189">
    <property type="entry name" value="FAT"/>
    <property type="match status" value="1"/>
</dbReference>
<dbReference type="InterPro" id="IPR046803">
    <property type="entry name" value="DNAPKcs_CC1-2"/>
</dbReference>
<evidence type="ECO:0000256" key="1">
    <source>
        <dbReference type="ARBA" id="ARBA00004604"/>
    </source>
</evidence>
<dbReference type="CDD" id="cd05172">
    <property type="entry name" value="PIKKc_DNA-PK"/>
    <property type="match status" value="1"/>
</dbReference>
<comment type="similarity">
    <text evidence="2">Belongs to the PI3/PI4-kinase family.</text>
</comment>
<dbReference type="Pfam" id="PF20502">
    <property type="entry name" value="DNAPKcs_CC1-2"/>
    <property type="match status" value="1"/>
</dbReference>
<dbReference type="PROSITE" id="PS51190">
    <property type="entry name" value="FATC"/>
    <property type="match status" value="1"/>
</dbReference>
<dbReference type="InterPro" id="IPR046804">
    <property type="entry name" value="DNA-PKcs_N"/>
</dbReference>
<evidence type="ECO:0000256" key="2">
    <source>
        <dbReference type="ARBA" id="ARBA00011031"/>
    </source>
</evidence>
<dbReference type="InterPro" id="IPR000403">
    <property type="entry name" value="PI3/4_kinase_cat_dom"/>
</dbReference>
<dbReference type="Pfam" id="PF19704">
    <property type="entry name" value="DNAPKcs_CC5"/>
    <property type="match status" value="2"/>
</dbReference>
<dbReference type="Gene3D" id="3.30.1010.10">
    <property type="entry name" value="Phosphatidylinositol 3-kinase Catalytic Subunit, Chain A, domain 4"/>
    <property type="match status" value="1"/>
</dbReference>
<dbReference type="PROSITE" id="PS00915">
    <property type="entry name" value="PI3_4_KINASE_1"/>
    <property type="match status" value="1"/>
</dbReference>
<dbReference type="EMBL" id="KQ971308">
    <property type="protein sequence ID" value="EEZ99162.2"/>
    <property type="molecule type" value="Genomic_DNA"/>
</dbReference>
<feature type="domain" description="PI3K/PI4K catalytic" evidence="14">
    <location>
        <begin position="3425"/>
        <end position="3749"/>
    </location>
</feature>
<keyword evidence="5" id="KW-0723">Serine/threonine-protein kinase</keyword>
<evidence type="ECO:0000259" key="14">
    <source>
        <dbReference type="PROSITE" id="PS50290"/>
    </source>
</evidence>
<dbReference type="GO" id="GO:0004674">
    <property type="term" value="F:protein serine/threonine kinase activity"/>
    <property type="evidence" value="ECO:0000318"/>
    <property type="project" value="GO_Central"/>
</dbReference>
<dbReference type="EC" id="2.7.11.1" evidence="3"/>
<dbReference type="PANTHER" id="PTHR11139:SF68">
    <property type="entry name" value="DNA-DEPENDENT PROTEIN KINASE CATALYTIC SUBUNIT"/>
    <property type="match status" value="1"/>
</dbReference>